<protein>
    <submittedName>
        <fullName evidence="6">Methionine import ATP-binding protein MetN</fullName>
        <ecNumber evidence="6">3.6.3.-</ecNumber>
    </submittedName>
</protein>
<dbReference type="EMBL" id="CYYP01000024">
    <property type="protein sequence ID" value="CUO58149.1"/>
    <property type="molecule type" value="Genomic_DNA"/>
</dbReference>
<dbReference type="SUPFAM" id="SSF52540">
    <property type="entry name" value="P-loop containing nucleoside triphosphate hydrolases"/>
    <property type="match status" value="1"/>
</dbReference>
<dbReference type="EC" id="3.6.3.-" evidence="6"/>
<organism evidence="6 7">
    <name type="scientific">Collinsella aerofaciens</name>
    <dbReference type="NCBI Taxonomy" id="74426"/>
    <lineage>
        <taxon>Bacteria</taxon>
        <taxon>Bacillati</taxon>
        <taxon>Actinomycetota</taxon>
        <taxon>Coriobacteriia</taxon>
        <taxon>Coriobacteriales</taxon>
        <taxon>Coriobacteriaceae</taxon>
        <taxon>Collinsella</taxon>
    </lineage>
</organism>
<comment type="similarity">
    <text evidence="1">Belongs to the ABC transporter superfamily.</text>
</comment>
<dbReference type="Gene3D" id="3.40.50.300">
    <property type="entry name" value="P-loop containing nucleotide triphosphate hydrolases"/>
    <property type="match status" value="1"/>
</dbReference>
<proteinExistence type="inferred from homology"/>
<reference evidence="6 7" key="1">
    <citation type="submission" date="2015-09" db="EMBL/GenBank/DDBJ databases">
        <authorList>
            <consortium name="Pathogen Informatics"/>
        </authorList>
    </citation>
    <scope>NUCLEOTIDE SEQUENCE [LARGE SCALE GENOMIC DNA]</scope>
    <source>
        <strain evidence="6 7">2789STDY5608823</strain>
    </source>
</reference>
<feature type="domain" description="ABC transporter" evidence="5">
    <location>
        <begin position="3"/>
        <end position="213"/>
    </location>
</feature>
<dbReference type="PROSITE" id="PS00211">
    <property type="entry name" value="ABC_TRANSPORTER_1"/>
    <property type="match status" value="1"/>
</dbReference>
<evidence type="ECO:0000313" key="6">
    <source>
        <dbReference type="EMBL" id="CUO58149.1"/>
    </source>
</evidence>
<evidence type="ECO:0000256" key="1">
    <source>
        <dbReference type="ARBA" id="ARBA00005417"/>
    </source>
</evidence>
<dbReference type="PANTHER" id="PTHR43335">
    <property type="entry name" value="ABC TRANSPORTER, ATP-BINDING PROTEIN"/>
    <property type="match status" value="1"/>
</dbReference>
<dbReference type="InterPro" id="IPR003593">
    <property type="entry name" value="AAA+_ATPase"/>
</dbReference>
<keyword evidence="6" id="KW-0378">Hydrolase</keyword>
<evidence type="ECO:0000256" key="3">
    <source>
        <dbReference type="ARBA" id="ARBA00022741"/>
    </source>
</evidence>
<dbReference type="InterPro" id="IPR027417">
    <property type="entry name" value="P-loop_NTPase"/>
</dbReference>
<accession>A0A174GB87</accession>
<dbReference type="InterPro" id="IPR003439">
    <property type="entry name" value="ABC_transporter-like_ATP-bd"/>
</dbReference>
<name>A0A174GB87_9ACTN</name>
<dbReference type="GO" id="GO:0005524">
    <property type="term" value="F:ATP binding"/>
    <property type="evidence" value="ECO:0007669"/>
    <property type="project" value="UniProtKB-KW"/>
</dbReference>
<evidence type="ECO:0000256" key="4">
    <source>
        <dbReference type="ARBA" id="ARBA00022840"/>
    </source>
</evidence>
<dbReference type="InterPro" id="IPR017871">
    <property type="entry name" value="ABC_transporter-like_CS"/>
</dbReference>
<dbReference type="AlphaFoldDB" id="A0A174GB87"/>
<keyword evidence="2" id="KW-0813">Transport</keyword>
<keyword evidence="3" id="KW-0547">Nucleotide-binding</keyword>
<dbReference type="Pfam" id="PF00005">
    <property type="entry name" value="ABC_tran"/>
    <property type="match status" value="1"/>
</dbReference>
<dbReference type="Proteomes" id="UP000095468">
    <property type="component" value="Unassembled WGS sequence"/>
</dbReference>
<gene>
    <name evidence="6" type="primary">metN</name>
    <name evidence="6" type="ORF">ERS852381_01881</name>
</gene>
<evidence type="ECO:0000259" key="5">
    <source>
        <dbReference type="PROSITE" id="PS50893"/>
    </source>
</evidence>
<dbReference type="SMART" id="SM00382">
    <property type="entry name" value="AAA"/>
    <property type="match status" value="1"/>
</dbReference>
<dbReference type="PROSITE" id="PS50893">
    <property type="entry name" value="ABC_TRANSPORTER_2"/>
    <property type="match status" value="1"/>
</dbReference>
<keyword evidence="4 6" id="KW-0067">ATP-binding</keyword>
<sequence>MSVIVRDVSKRMGKNDVLRNVSIEVDPGTVVGLQGINGSGKTMLMRAVCGLIKPTEGEISIDGQRLGADISFPPSLGMLIEAPSFLGYLSGYDNLELIAQIKGVATPEDIHSALRLVGLDADEKKKFRAYSLGMKQRLGIAAAIMEKPKLLVLDEPTNALDEAGVGMLKRVVAMAASTGREVILSSHDGEVLAELADRVYCMRDGAVVNVRERS</sequence>
<dbReference type="RefSeq" id="WP_055287585.1">
    <property type="nucleotide sequence ID" value="NZ_CYYP01000024.1"/>
</dbReference>
<evidence type="ECO:0000313" key="7">
    <source>
        <dbReference type="Proteomes" id="UP000095468"/>
    </source>
</evidence>
<evidence type="ECO:0000256" key="2">
    <source>
        <dbReference type="ARBA" id="ARBA00022448"/>
    </source>
</evidence>
<dbReference type="GO" id="GO:0016887">
    <property type="term" value="F:ATP hydrolysis activity"/>
    <property type="evidence" value="ECO:0007669"/>
    <property type="project" value="InterPro"/>
</dbReference>